<dbReference type="EMBL" id="KI925465">
    <property type="protein sequence ID" value="ETW75750.1"/>
    <property type="molecule type" value="Genomic_DNA"/>
</dbReference>
<dbReference type="SUPFAM" id="SSF54427">
    <property type="entry name" value="NTF2-like"/>
    <property type="match status" value="1"/>
</dbReference>
<evidence type="ECO:0000313" key="2">
    <source>
        <dbReference type="Proteomes" id="UP000030671"/>
    </source>
</evidence>
<dbReference type="HOGENOM" id="CLU_1896493_0_0_1"/>
<gene>
    <name evidence="1" type="ORF">HETIRDRAFT_460997</name>
</gene>
<protein>
    <recommendedName>
        <fullName evidence="3">SnoaL-like domain-containing protein</fullName>
    </recommendedName>
</protein>
<dbReference type="RefSeq" id="XP_009552008.1">
    <property type="nucleotide sequence ID" value="XM_009553713.1"/>
</dbReference>
<dbReference type="Proteomes" id="UP000030671">
    <property type="component" value="Unassembled WGS sequence"/>
</dbReference>
<reference evidence="1 2" key="1">
    <citation type="journal article" date="2012" name="New Phytol.">
        <title>Insight into trade-off between wood decay and parasitism from the genome of a fungal forest pathogen.</title>
        <authorList>
            <person name="Olson A."/>
            <person name="Aerts A."/>
            <person name="Asiegbu F."/>
            <person name="Belbahri L."/>
            <person name="Bouzid O."/>
            <person name="Broberg A."/>
            <person name="Canback B."/>
            <person name="Coutinho P.M."/>
            <person name="Cullen D."/>
            <person name="Dalman K."/>
            <person name="Deflorio G."/>
            <person name="van Diepen L.T."/>
            <person name="Dunand C."/>
            <person name="Duplessis S."/>
            <person name="Durling M."/>
            <person name="Gonthier P."/>
            <person name="Grimwood J."/>
            <person name="Fossdal C.G."/>
            <person name="Hansson D."/>
            <person name="Henrissat B."/>
            <person name="Hietala A."/>
            <person name="Himmelstrand K."/>
            <person name="Hoffmeister D."/>
            <person name="Hogberg N."/>
            <person name="James T.Y."/>
            <person name="Karlsson M."/>
            <person name="Kohler A."/>
            <person name="Kues U."/>
            <person name="Lee Y.H."/>
            <person name="Lin Y.C."/>
            <person name="Lind M."/>
            <person name="Lindquist E."/>
            <person name="Lombard V."/>
            <person name="Lucas S."/>
            <person name="Lunden K."/>
            <person name="Morin E."/>
            <person name="Murat C."/>
            <person name="Park J."/>
            <person name="Raffaello T."/>
            <person name="Rouze P."/>
            <person name="Salamov A."/>
            <person name="Schmutz J."/>
            <person name="Solheim H."/>
            <person name="Stahlberg J."/>
            <person name="Velez H."/>
            <person name="de Vries R.P."/>
            <person name="Wiebenga A."/>
            <person name="Woodward S."/>
            <person name="Yakovlev I."/>
            <person name="Garbelotto M."/>
            <person name="Martin F."/>
            <person name="Grigoriev I.V."/>
            <person name="Stenlid J."/>
        </authorList>
    </citation>
    <scope>NUCLEOTIDE SEQUENCE [LARGE SCALE GENOMIC DNA]</scope>
    <source>
        <strain evidence="1 2">TC 32-1</strain>
    </source>
</reference>
<dbReference type="OrthoDB" id="3758478at2759"/>
<name>W4JRP3_HETIT</name>
<dbReference type="GeneID" id="20677131"/>
<dbReference type="KEGG" id="hir:HETIRDRAFT_460997"/>
<proteinExistence type="predicted"/>
<dbReference type="AlphaFoldDB" id="W4JRP3"/>
<dbReference type="InParanoid" id="W4JRP3"/>
<organism evidence="1 2">
    <name type="scientific">Heterobasidion irregulare (strain TC 32-1)</name>
    <dbReference type="NCBI Taxonomy" id="747525"/>
    <lineage>
        <taxon>Eukaryota</taxon>
        <taxon>Fungi</taxon>
        <taxon>Dikarya</taxon>
        <taxon>Basidiomycota</taxon>
        <taxon>Agaricomycotina</taxon>
        <taxon>Agaricomycetes</taxon>
        <taxon>Russulales</taxon>
        <taxon>Bondarzewiaceae</taxon>
        <taxon>Heterobasidion</taxon>
        <taxon>Heterobasidion annosum species complex</taxon>
    </lineage>
</organism>
<accession>W4JRP3</accession>
<sequence length="134" mass="14874">MHAYESPQDPSAQLTTVLNWIDALSRRDFSACGELMAEDYKHSVLPGSKGPVASNRREGIDVAEKATRPLKTIKFELYAVNESPGNIWIHLMQRAVTNEGDHTNAESMQLFALDQGPDPKITVMDEFVGTKKAE</sequence>
<dbReference type="Gene3D" id="3.10.450.50">
    <property type="match status" value="1"/>
</dbReference>
<evidence type="ECO:0000313" key="1">
    <source>
        <dbReference type="EMBL" id="ETW75750.1"/>
    </source>
</evidence>
<evidence type="ECO:0008006" key="3">
    <source>
        <dbReference type="Google" id="ProtNLM"/>
    </source>
</evidence>
<keyword evidence="2" id="KW-1185">Reference proteome</keyword>
<dbReference type="InterPro" id="IPR032710">
    <property type="entry name" value="NTF2-like_dom_sf"/>
</dbReference>